<dbReference type="Proteomes" id="UP001055072">
    <property type="component" value="Unassembled WGS sequence"/>
</dbReference>
<protein>
    <submittedName>
        <fullName evidence="1">Uncharacterized protein</fullName>
    </submittedName>
</protein>
<sequence>FNFARLAGSRVLSINDLDPYADANVIAKTESGNFLDYGVRVNSVFGRYRITGMHFSQRLGDISAGQAFHG</sequence>
<accession>A0ACB8TVJ8</accession>
<gene>
    <name evidence="1" type="ORF">BDY19DRAFT_895591</name>
</gene>
<feature type="non-terminal residue" evidence="1">
    <location>
        <position position="1"/>
    </location>
</feature>
<comment type="caution">
    <text evidence="1">The sequence shown here is derived from an EMBL/GenBank/DDBJ whole genome shotgun (WGS) entry which is preliminary data.</text>
</comment>
<proteinExistence type="predicted"/>
<dbReference type="EMBL" id="MU274926">
    <property type="protein sequence ID" value="KAI0086098.1"/>
    <property type="molecule type" value="Genomic_DNA"/>
</dbReference>
<keyword evidence="2" id="KW-1185">Reference proteome</keyword>
<evidence type="ECO:0000313" key="2">
    <source>
        <dbReference type="Proteomes" id="UP001055072"/>
    </source>
</evidence>
<reference evidence="1" key="1">
    <citation type="journal article" date="2021" name="Environ. Microbiol.">
        <title>Gene family expansions and transcriptome signatures uncover fungal adaptations to wood decay.</title>
        <authorList>
            <person name="Hage H."/>
            <person name="Miyauchi S."/>
            <person name="Viragh M."/>
            <person name="Drula E."/>
            <person name="Min B."/>
            <person name="Chaduli D."/>
            <person name="Navarro D."/>
            <person name="Favel A."/>
            <person name="Norest M."/>
            <person name="Lesage-Meessen L."/>
            <person name="Balint B."/>
            <person name="Merenyi Z."/>
            <person name="de Eugenio L."/>
            <person name="Morin E."/>
            <person name="Martinez A.T."/>
            <person name="Baldrian P."/>
            <person name="Stursova M."/>
            <person name="Martinez M.J."/>
            <person name="Novotny C."/>
            <person name="Magnuson J.K."/>
            <person name="Spatafora J.W."/>
            <person name="Maurice S."/>
            <person name="Pangilinan J."/>
            <person name="Andreopoulos W."/>
            <person name="LaButti K."/>
            <person name="Hundley H."/>
            <person name="Na H."/>
            <person name="Kuo A."/>
            <person name="Barry K."/>
            <person name="Lipzen A."/>
            <person name="Henrissat B."/>
            <person name="Riley R."/>
            <person name="Ahrendt S."/>
            <person name="Nagy L.G."/>
            <person name="Grigoriev I.V."/>
            <person name="Martin F."/>
            <person name="Rosso M.N."/>
        </authorList>
    </citation>
    <scope>NUCLEOTIDE SEQUENCE</scope>
    <source>
        <strain evidence="1">CBS 384.51</strain>
    </source>
</reference>
<organism evidence="1 2">
    <name type="scientific">Irpex rosettiformis</name>
    <dbReference type="NCBI Taxonomy" id="378272"/>
    <lineage>
        <taxon>Eukaryota</taxon>
        <taxon>Fungi</taxon>
        <taxon>Dikarya</taxon>
        <taxon>Basidiomycota</taxon>
        <taxon>Agaricomycotina</taxon>
        <taxon>Agaricomycetes</taxon>
        <taxon>Polyporales</taxon>
        <taxon>Irpicaceae</taxon>
        <taxon>Irpex</taxon>
    </lineage>
</organism>
<evidence type="ECO:0000313" key="1">
    <source>
        <dbReference type="EMBL" id="KAI0086098.1"/>
    </source>
</evidence>
<name>A0ACB8TVJ8_9APHY</name>